<feature type="compositionally biased region" description="Basic and acidic residues" evidence="1">
    <location>
        <begin position="365"/>
        <end position="374"/>
    </location>
</feature>
<evidence type="ECO:0000313" key="3">
    <source>
        <dbReference type="EMBL" id="KAF7723231.1"/>
    </source>
</evidence>
<evidence type="ECO:0000256" key="2">
    <source>
        <dbReference type="SAM" id="Phobius"/>
    </source>
</evidence>
<evidence type="ECO:0008006" key="5">
    <source>
        <dbReference type="Google" id="ProtNLM"/>
    </source>
</evidence>
<feature type="transmembrane region" description="Helical" evidence="2">
    <location>
        <begin position="86"/>
        <end position="111"/>
    </location>
</feature>
<dbReference type="OrthoDB" id="2287866at2759"/>
<feature type="compositionally biased region" description="Low complexity" evidence="1">
    <location>
        <begin position="378"/>
        <end position="398"/>
    </location>
</feature>
<dbReference type="EMBL" id="JABAYA010000159">
    <property type="protein sequence ID" value="KAF7723231.1"/>
    <property type="molecule type" value="Genomic_DNA"/>
</dbReference>
<organism evidence="3 4">
    <name type="scientific">Apophysomyces ossiformis</name>
    <dbReference type="NCBI Taxonomy" id="679940"/>
    <lineage>
        <taxon>Eukaryota</taxon>
        <taxon>Fungi</taxon>
        <taxon>Fungi incertae sedis</taxon>
        <taxon>Mucoromycota</taxon>
        <taxon>Mucoromycotina</taxon>
        <taxon>Mucoromycetes</taxon>
        <taxon>Mucorales</taxon>
        <taxon>Mucorineae</taxon>
        <taxon>Mucoraceae</taxon>
        <taxon>Apophysomyces</taxon>
    </lineage>
</organism>
<keyword evidence="2" id="KW-0812">Transmembrane</keyword>
<proteinExistence type="predicted"/>
<gene>
    <name evidence="3" type="ORF">EC973_002169</name>
</gene>
<keyword evidence="2" id="KW-1133">Transmembrane helix</keyword>
<feature type="compositionally biased region" description="Basic and acidic residues" evidence="1">
    <location>
        <begin position="157"/>
        <end position="169"/>
    </location>
</feature>
<keyword evidence="4" id="KW-1185">Reference proteome</keyword>
<feature type="compositionally biased region" description="Low complexity" evidence="1">
    <location>
        <begin position="170"/>
        <end position="180"/>
    </location>
</feature>
<evidence type="ECO:0000313" key="4">
    <source>
        <dbReference type="Proteomes" id="UP000605846"/>
    </source>
</evidence>
<feature type="compositionally biased region" description="Polar residues" evidence="1">
    <location>
        <begin position="181"/>
        <end position="211"/>
    </location>
</feature>
<feature type="compositionally biased region" description="Polar residues" evidence="1">
    <location>
        <begin position="315"/>
        <end position="327"/>
    </location>
</feature>
<dbReference type="Proteomes" id="UP000605846">
    <property type="component" value="Unassembled WGS sequence"/>
</dbReference>
<protein>
    <recommendedName>
        <fullName evidence="5">Membrane anchor Opy2 N-terminal domain-containing protein</fullName>
    </recommendedName>
</protein>
<comment type="caution">
    <text evidence="3">The sequence shown here is derived from an EMBL/GenBank/DDBJ whole genome shotgun (WGS) entry which is preliminary data.</text>
</comment>
<dbReference type="AlphaFoldDB" id="A0A8H7BGY8"/>
<accession>A0A8H7BGY8</accession>
<feature type="region of interest" description="Disordered" evidence="1">
    <location>
        <begin position="157"/>
        <end position="266"/>
    </location>
</feature>
<keyword evidence="2" id="KW-0472">Membrane</keyword>
<reference evidence="3" key="1">
    <citation type="submission" date="2020-01" db="EMBL/GenBank/DDBJ databases">
        <title>Genome Sequencing of Three Apophysomyces-Like Fungal Strains Confirms a Novel Fungal Genus in the Mucoromycota with divergent Burkholderia-like Endosymbiotic Bacteria.</title>
        <authorList>
            <person name="Stajich J.E."/>
            <person name="Macias A.M."/>
            <person name="Carter-House D."/>
            <person name="Lovett B."/>
            <person name="Kasson L.R."/>
            <person name="Berry K."/>
            <person name="Grigoriev I."/>
            <person name="Chang Y."/>
            <person name="Spatafora J."/>
            <person name="Kasson M.T."/>
        </authorList>
    </citation>
    <scope>NUCLEOTIDE SEQUENCE</scope>
    <source>
        <strain evidence="3">NRRL A-21654</strain>
    </source>
</reference>
<feature type="region of interest" description="Disordered" evidence="1">
    <location>
        <begin position="293"/>
        <end position="425"/>
    </location>
</feature>
<evidence type="ECO:0000256" key="1">
    <source>
        <dbReference type="SAM" id="MobiDB-lite"/>
    </source>
</evidence>
<name>A0A8H7BGY8_9FUNG</name>
<sequence>MPSPGLDLGSYSIITCPCGGQSNASCMPSGCTAQCASHCSADEICVLGTMSQCGVCPASECISKSYLYPSGQNSDPNSNGDGGSNAALIGGIVGGLVGSGFLLAVAGYVFFRYKKKKNTLPLAFCGKSMPGKLEVGPQTREVMSGVIPVAYIPPSRDIESNESLSERRSQPSPISPSQFPNTNSSTATPVYSQYMSMSTFPQTENNNNSTWRTDDPFSDNHSTDDPRARAHRSSQFLSIGGRSEYDDDDDDDLSNRGSMASSVGHVHTPVKATQAFQVTRAKPQILRVNTMRVDGSGGLNRSGSVRTILTKEESPTTTGLTRSNTTPVRRRPSPTESGPVIELTSPTSPEDRNKRHTSAPPATEDPFHDRHSITEPRSSSSAMPSASSSTEHISSSRSKPQATDSMVSAPGDGEITVFWSGHGSS</sequence>